<proteinExistence type="predicted"/>
<feature type="region of interest" description="Disordered" evidence="1">
    <location>
        <begin position="1"/>
        <end position="45"/>
    </location>
</feature>
<dbReference type="GeneTree" id="ENSGT01090000263288"/>
<reference evidence="2 3" key="1">
    <citation type="journal article" date="2009" name="Science">
        <title>Genome sequence, comparative analysis, and population genetics of the domestic horse.</title>
        <authorList>
            <consortium name="Broad Institute Genome Sequencing Platform"/>
            <consortium name="Broad Institute Whole Genome Assembly Team"/>
            <person name="Wade C.M."/>
            <person name="Giulotto E."/>
            <person name="Sigurdsson S."/>
            <person name="Zoli M."/>
            <person name="Gnerre S."/>
            <person name="Imsland F."/>
            <person name="Lear T.L."/>
            <person name="Adelson D.L."/>
            <person name="Bailey E."/>
            <person name="Bellone R.R."/>
            <person name="Bloecker H."/>
            <person name="Distl O."/>
            <person name="Edgar R.C."/>
            <person name="Garber M."/>
            <person name="Leeb T."/>
            <person name="Mauceli E."/>
            <person name="MacLeod J.N."/>
            <person name="Penedo M.C.T."/>
            <person name="Raison J.M."/>
            <person name="Sharpe T."/>
            <person name="Vogel J."/>
            <person name="Andersson L."/>
            <person name="Antczak D.F."/>
            <person name="Biagi T."/>
            <person name="Binns M.M."/>
            <person name="Chowdhary B.P."/>
            <person name="Coleman S.J."/>
            <person name="Della Valle G."/>
            <person name="Fryc S."/>
            <person name="Guerin G."/>
            <person name="Hasegawa T."/>
            <person name="Hill E.W."/>
            <person name="Jurka J."/>
            <person name="Kiialainen A."/>
            <person name="Lindgren G."/>
            <person name="Liu J."/>
            <person name="Magnani E."/>
            <person name="Mickelson J.R."/>
            <person name="Murray J."/>
            <person name="Nergadze S.G."/>
            <person name="Onofrio R."/>
            <person name="Pedroni S."/>
            <person name="Piras M.F."/>
            <person name="Raudsepp T."/>
            <person name="Rocchi M."/>
            <person name="Roeed K.H."/>
            <person name="Ryder O.A."/>
            <person name="Searle S."/>
            <person name="Skow L."/>
            <person name="Swinburne J.E."/>
            <person name="Syvaenen A.C."/>
            <person name="Tozaki T."/>
            <person name="Valberg S.J."/>
            <person name="Vaudin M."/>
            <person name="White J.R."/>
            <person name="Zody M.C."/>
            <person name="Lander E.S."/>
            <person name="Lindblad-Toh K."/>
        </authorList>
    </citation>
    <scope>NUCLEOTIDE SEQUENCE [LARGE SCALE GENOMIC DNA]</scope>
    <source>
        <strain evidence="2 3">Thoroughbred</strain>
    </source>
</reference>
<sequence length="203" mass="21949">MERSLWLESSPVPGALCCSRTPVLSPPPSPGSHPRPQRQGSPTAGMLRQIRSPWQKASPASTGSLLLKEMPALLTSTSRPRTPLSGSREGADALQVVDVQLVEARAQALGLQLLHGRLAPRRVPRREHHVPRELPAKVARDGEADALVGPGHQRHTPAGQHGWVGDRGALVRRAVLSPKYKWLRAPAARSLRSLTSPRALVAR</sequence>
<evidence type="ECO:0000313" key="3">
    <source>
        <dbReference type="Proteomes" id="UP000002281"/>
    </source>
</evidence>
<reference evidence="2" key="2">
    <citation type="submission" date="2025-08" db="UniProtKB">
        <authorList>
            <consortium name="Ensembl"/>
        </authorList>
    </citation>
    <scope>IDENTIFICATION</scope>
    <source>
        <strain evidence="2">Thoroughbred</strain>
    </source>
</reference>
<name>A0A9L0RIP9_HORSE</name>
<evidence type="ECO:0000313" key="2">
    <source>
        <dbReference type="Ensembl" id="ENSECAP00000061695.1"/>
    </source>
</evidence>
<keyword evidence="3" id="KW-1185">Reference proteome</keyword>
<evidence type="ECO:0000256" key="1">
    <source>
        <dbReference type="SAM" id="MobiDB-lite"/>
    </source>
</evidence>
<protein>
    <submittedName>
        <fullName evidence="2">Uncharacterized protein</fullName>
    </submittedName>
</protein>
<dbReference type="Proteomes" id="UP000002281">
    <property type="component" value="Chromosome 26"/>
</dbReference>
<dbReference type="AlphaFoldDB" id="A0A9L0RIP9"/>
<dbReference type="Ensembl" id="ENSECAT00000132146.1">
    <property type="protein sequence ID" value="ENSECAP00000061695.1"/>
    <property type="gene ID" value="ENSECAG00000046612.1"/>
</dbReference>
<accession>A0A9L0RIP9</accession>
<organism evidence="2 3">
    <name type="scientific">Equus caballus</name>
    <name type="common">Horse</name>
    <dbReference type="NCBI Taxonomy" id="9796"/>
    <lineage>
        <taxon>Eukaryota</taxon>
        <taxon>Metazoa</taxon>
        <taxon>Chordata</taxon>
        <taxon>Craniata</taxon>
        <taxon>Vertebrata</taxon>
        <taxon>Euteleostomi</taxon>
        <taxon>Mammalia</taxon>
        <taxon>Eutheria</taxon>
        <taxon>Laurasiatheria</taxon>
        <taxon>Perissodactyla</taxon>
        <taxon>Equidae</taxon>
        <taxon>Equus</taxon>
    </lineage>
</organism>
<reference evidence="2" key="3">
    <citation type="submission" date="2025-09" db="UniProtKB">
        <authorList>
            <consortium name="Ensembl"/>
        </authorList>
    </citation>
    <scope>IDENTIFICATION</scope>
    <source>
        <strain evidence="2">Thoroughbred</strain>
    </source>
</reference>
<feature type="compositionally biased region" description="Pro residues" evidence="1">
    <location>
        <begin position="24"/>
        <end position="33"/>
    </location>
</feature>